<name>A0A4D6K822_9EURY</name>
<dbReference type="SUPFAM" id="SSF55961">
    <property type="entry name" value="Bet v1-like"/>
    <property type="match status" value="1"/>
</dbReference>
<evidence type="ECO:0000313" key="1">
    <source>
        <dbReference type="EMBL" id="QCD64247.1"/>
    </source>
</evidence>
<evidence type="ECO:0000313" key="2">
    <source>
        <dbReference type="Proteomes" id="UP000297053"/>
    </source>
</evidence>
<dbReference type="Gene3D" id="3.30.530.20">
    <property type="match status" value="1"/>
</dbReference>
<dbReference type="InterPro" id="IPR019587">
    <property type="entry name" value="Polyketide_cyclase/dehydratase"/>
</dbReference>
<dbReference type="InterPro" id="IPR023393">
    <property type="entry name" value="START-like_dom_sf"/>
</dbReference>
<dbReference type="KEGG" id="halz:E5139_00850"/>
<protein>
    <submittedName>
        <fullName evidence="1">SRPBCC family protein</fullName>
    </submittedName>
</protein>
<reference evidence="1 2" key="2">
    <citation type="submission" date="2019-04" db="EMBL/GenBank/DDBJ databases">
        <authorList>
            <person name="Yang S."/>
            <person name="Wei W."/>
        </authorList>
    </citation>
    <scope>NUCLEOTIDE SEQUENCE [LARGE SCALE GENOMIC DNA]</scope>
    <source>
        <strain evidence="2">ZP60</strain>
    </source>
</reference>
<gene>
    <name evidence="1" type="ORF">E5139_00850</name>
</gene>
<accession>A0A4D6K822</accession>
<sequence>MALNVERTPDGRRLCMSREIPATRDAAWRVLTDTNQWPDWGPSVRAVESSERIVERGTTGRVTTPIGTVPFEITSCRDYRWTWRVAKIPATGHRVENVRADHCRVVFEIPLLAAGYAPVCQRALGRIEALLRD</sequence>
<dbReference type="Pfam" id="PF10604">
    <property type="entry name" value="Polyketide_cyc2"/>
    <property type="match status" value="1"/>
</dbReference>
<dbReference type="AlphaFoldDB" id="A0A4D6K822"/>
<proteinExistence type="predicted"/>
<organism evidence="1 2">
    <name type="scientific">Halomicrobium mukohataei</name>
    <dbReference type="NCBI Taxonomy" id="57705"/>
    <lineage>
        <taxon>Archaea</taxon>
        <taxon>Methanobacteriati</taxon>
        <taxon>Methanobacteriota</taxon>
        <taxon>Stenosarchaea group</taxon>
        <taxon>Halobacteria</taxon>
        <taxon>Halobacteriales</taxon>
        <taxon>Haloarculaceae</taxon>
        <taxon>Halomicrobium</taxon>
    </lineage>
</organism>
<dbReference type="EMBL" id="CP039375">
    <property type="protein sequence ID" value="QCD64247.1"/>
    <property type="molecule type" value="Genomic_DNA"/>
</dbReference>
<dbReference type="Proteomes" id="UP000297053">
    <property type="component" value="Chromosome"/>
</dbReference>
<reference evidence="1 2" key="1">
    <citation type="submission" date="2019-04" db="EMBL/GenBank/DDBJ databases">
        <title>Complete genome sequence of Arthrobacter sp. ZXY-2 associated with effective atrazine degradation and salt adaptation.</title>
        <authorList>
            <person name="Zhao X."/>
        </authorList>
    </citation>
    <scope>NUCLEOTIDE SEQUENCE [LARGE SCALE GENOMIC DNA]</scope>
    <source>
        <strain evidence="2">ZP60</strain>
    </source>
</reference>